<sequence length="981" mass="108214">MSLAATRNDQSEAWWASVNQEVSSDSGGGRHCPDSNPGGVQQQRRRRRRDEEESMRRWPRLDEPDSSSSTSNRTRILQEFAKTHRLNKAERQRFCEEVEMLKALQHPNIVRFFDSWKSTLKGHKCTILVTELMTSGTLKTYLRRFRQMKLKLLQRWSFQILKGLQFLHSRCPPILHRDLKCDNIFITGPTASVKIGDLGLATLKKASFAKSVIGTPEFMAPEMYEEKYDEAVDVYAFGMCILEMATSEYPYSECQNAAQIYRKVTNGIKPESFFKVKVPELKEIIEGCIRTNSSERFTVQDLLDHRFFQEQLGVHVELAEEDDSSKAALKLWLRMDGNKKLHGKYKDNNAIEFLFELYKDVPEEVAQEMVVLGFLCEADYKLVAKAIRHRVTAIKRQREKQRRLLEGAQRDAVIEEEPDPAPPPPEPSNQKPAPDQGKVVGQQEAAAVSAPAPPWIQAPPTVTVTSSALSSSSSPVDSGISSIFSRMEGDGDEDNKTAKHTSYSSATSDCEMDVSFSSSGVPEKVEATPTPITNPTPIPVLSFSAPAPVAQETPRLEAPHPVTRAPSKAPPLPVLRFPKSIAVSHNAKRPPSGSVCGFSSPVDSYASDVTSGLSDGTDGQSDRGNQEATKKAATKQFRRRARLRITGVSDMVDRVVECQLQTHDSKMVTFKFDLDGDNPEDIASVMLHRDFILPPEREGFILRMYDIINRAESMMPQPPVGTDRSSHLTSSTLPESTPHLSTPGLSRTLSSSSLPDIDADPSPLKGVDFHIDPEATPPVRPLRSQSFNTSSASSHQPHNYPHQYPLPDSTLSVPHLPPPQYHLPSPPYSPYSAPFPPQSPAPGLPRVHSNPSLLTPPSTSSSAPPPPPHWPPPDQPFFTLTNMLSLAMSVAQSFMPPPGTPNQGFLPPAQPLSPPFPSLQSPLSPPMSPSLGPKHHRPPTLSSFSPPFTPQSPYGPPFPQTGSAQDSQQGALPSRTPDSPQ</sequence>
<comment type="catalytic activity">
    <reaction evidence="9">
        <text>L-threonyl-[protein] + ATP = O-phospho-L-threonyl-[protein] + ADP + H(+)</text>
        <dbReference type="Rhea" id="RHEA:46608"/>
        <dbReference type="Rhea" id="RHEA-COMP:11060"/>
        <dbReference type="Rhea" id="RHEA-COMP:11605"/>
        <dbReference type="ChEBI" id="CHEBI:15378"/>
        <dbReference type="ChEBI" id="CHEBI:30013"/>
        <dbReference type="ChEBI" id="CHEBI:30616"/>
        <dbReference type="ChEBI" id="CHEBI:61977"/>
        <dbReference type="ChEBI" id="CHEBI:456216"/>
        <dbReference type="EC" id="2.7.11.1"/>
    </reaction>
</comment>
<dbReference type="Gene3D" id="3.30.200.20">
    <property type="entry name" value="Phosphorylase Kinase, domain 1"/>
    <property type="match status" value="1"/>
</dbReference>
<evidence type="ECO:0000259" key="12">
    <source>
        <dbReference type="PROSITE" id="PS50011"/>
    </source>
</evidence>
<protein>
    <recommendedName>
        <fullName evidence="2">non-specific serine/threonine protein kinase</fullName>
        <ecNumber evidence="2">2.7.11.1</ecNumber>
    </recommendedName>
</protein>
<dbReference type="FunFam" id="1.10.510.10:FF:000006">
    <property type="entry name" value="Serine/threonine-protein kinase WNK1 isoform 2"/>
    <property type="match status" value="1"/>
</dbReference>
<keyword evidence="3" id="KW-0723">Serine/threonine-protein kinase</keyword>
<keyword evidence="8" id="KW-0067">ATP-binding</keyword>
<keyword evidence="5" id="KW-0808">Transferase</keyword>
<keyword evidence="6" id="KW-0547">Nucleotide-binding</keyword>
<reference evidence="13" key="1">
    <citation type="submission" date="2022-08" db="EMBL/GenBank/DDBJ databases">
        <title>Genome sequencing of akame (Lates japonicus).</title>
        <authorList>
            <person name="Hashiguchi Y."/>
            <person name="Takahashi H."/>
        </authorList>
    </citation>
    <scope>NUCLEOTIDE SEQUENCE</scope>
    <source>
        <strain evidence="13">Kochi</strain>
    </source>
</reference>
<dbReference type="Gene3D" id="3.10.20.90">
    <property type="entry name" value="Phosphatidylinositol 3-kinase Catalytic Subunit, Chain A, domain 1"/>
    <property type="match status" value="2"/>
</dbReference>
<name>A0AAD3RF95_LATJO</name>
<dbReference type="SMART" id="SM00220">
    <property type="entry name" value="S_TKc"/>
    <property type="match status" value="1"/>
</dbReference>
<feature type="region of interest" description="Disordered" evidence="11">
    <location>
        <begin position="715"/>
        <end position="878"/>
    </location>
</feature>
<accession>A0AAD3RF95</accession>
<feature type="domain" description="Protein kinase" evidence="12">
    <location>
        <begin position="1"/>
        <end position="308"/>
    </location>
</feature>
<feature type="region of interest" description="Disordered" evidence="11">
    <location>
        <begin position="607"/>
        <end position="635"/>
    </location>
</feature>
<dbReference type="InterPro" id="IPR024678">
    <property type="entry name" value="Kinase_OSR1/WNK_CCT"/>
</dbReference>
<dbReference type="InterPro" id="IPR000719">
    <property type="entry name" value="Prot_kinase_dom"/>
</dbReference>
<dbReference type="Proteomes" id="UP001279410">
    <property type="component" value="Unassembled WGS sequence"/>
</dbReference>
<evidence type="ECO:0000313" key="14">
    <source>
        <dbReference type="Proteomes" id="UP001279410"/>
    </source>
</evidence>
<evidence type="ECO:0000256" key="4">
    <source>
        <dbReference type="ARBA" id="ARBA00022553"/>
    </source>
</evidence>
<dbReference type="PANTHER" id="PTHR13902">
    <property type="entry name" value="SERINE/THREONINE-PROTEIN KINASE WNK WITH NO LYSINE -RELATED"/>
    <property type="match status" value="1"/>
</dbReference>
<dbReference type="Pfam" id="PF12202">
    <property type="entry name" value="OSR1_C"/>
    <property type="match status" value="1"/>
</dbReference>
<feature type="compositionally biased region" description="Polar residues" evidence="11">
    <location>
        <begin position="960"/>
        <end position="981"/>
    </location>
</feature>
<evidence type="ECO:0000256" key="8">
    <source>
        <dbReference type="ARBA" id="ARBA00022840"/>
    </source>
</evidence>
<comment type="catalytic activity">
    <reaction evidence="10">
        <text>L-seryl-[protein] + ATP = O-phospho-L-seryl-[protein] + ADP + H(+)</text>
        <dbReference type="Rhea" id="RHEA:17989"/>
        <dbReference type="Rhea" id="RHEA-COMP:9863"/>
        <dbReference type="Rhea" id="RHEA-COMP:11604"/>
        <dbReference type="ChEBI" id="CHEBI:15378"/>
        <dbReference type="ChEBI" id="CHEBI:29999"/>
        <dbReference type="ChEBI" id="CHEBI:30616"/>
        <dbReference type="ChEBI" id="CHEBI:83421"/>
        <dbReference type="ChEBI" id="CHEBI:456216"/>
        <dbReference type="EC" id="2.7.11.1"/>
    </reaction>
</comment>
<feature type="region of interest" description="Disordered" evidence="11">
    <location>
        <begin position="892"/>
        <end position="981"/>
    </location>
</feature>
<feature type="compositionally biased region" description="Pro residues" evidence="11">
    <location>
        <begin position="863"/>
        <end position="875"/>
    </location>
</feature>
<evidence type="ECO:0000256" key="1">
    <source>
        <dbReference type="ARBA" id="ARBA00001946"/>
    </source>
</evidence>
<feature type="compositionally biased region" description="Pro residues" evidence="11">
    <location>
        <begin position="947"/>
        <end position="959"/>
    </location>
</feature>
<feature type="compositionally biased region" description="Pro residues" evidence="11">
    <location>
        <begin position="815"/>
        <end position="843"/>
    </location>
</feature>
<evidence type="ECO:0000256" key="10">
    <source>
        <dbReference type="ARBA" id="ARBA00048679"/>
    </source>
</evidence>
<feature type="compositionally biased region" description="Polar residues" evidence="11">
    <location>
        <begin position="607"/>
        <end position="619"/>
    </location>
</feature>
<feature type="compositionally biased region" description="Basic and acidic residues" evidence="11">
    <location>
        <begin position="620"/>
        <end position="630"/>
    </location>
</feature>
<dbReference type="EC" id="2.7.11.1" evidence="2"/>
<evidence type="ECO:0000256" key="7">
    <source>
        <dbReference type="ARBA" id="ARBA00022777"/>
    </source>
</evidence>
<evidence type="ECO:0000256" key="3">
    <source>
        <dbReference type="ARBA" id="ARBA00022527"/>
    </source>
</evidence>
<feature type="compositionally biased region" description="Pro residues" evidence="11">
    <location>
        <begin position="908"/>
        <end position="928"/>
    </location>
</feature>
<proteinExistence type="predicted"/>
<dbReference type="GO" id="GO:0005524">
    <property type="term" value="F:ATP binding"/>
    <property type="evidence" value="ECO:0007669"/>
    <property type="project" value="UniProtKB-KW"/>
</dbReference>
<dbReference type="GO" id="GO:0004674">
    <property type="term" value="F:protein serine/threonine kinase activity"/>
    <property type="evidence" value="ECO:0007669"/>
    <property type="project" value="UniProtKB-KW"/>
</dbReference>
<feature type="compositionally biased region" description="Basic and acidic residues" evidence="11">
    <location>
        <begin position="49"/>
        <end position="63"/>
    </location>
</feature>
<dbReference type="InterPro" id="IPR008271">
    <property type="entry name" value="Ser/Thr_kinase_AS"/>
</dbReference>
<dbReference type="InterPro" id="IPR011009">
    <property type="entry name" value="Kinase-like_dom_sf"/>
</dbReference>
<evidence type="ECO:0000256" key="11">
    <source>
        <dbReference type="SAM" id="MobiDB-lite"/>
    </source>
</evidence>
<keyword evidence="14" id="KW-1185">Reference proteome</keyword>
<evidence type="ECO:0000256" key="5">
    <source>
        <dbReference type="ARBA" id="ARBA00022679"/>
    </source>
</evidence>
<feature type="region of interest" description="Disordered" evidence="11">
    <location>
        <begin position="1"/>
        <end position="73"/>
    </location>
</feature>
<evidence type="ECO:0000256" key="6">
    <source>
        <dbReference type="ARBA" id="ARBA00022741"/>
    </source>
</evidence>
<gene>
    <name evidence="13" type="ORF">AKAME5_001969700</name>
</gene>
<evidence type="ECO:0000313" key="13">
    <source>
        <dbReference type="EMBL" id="GLD68384.1"/>
    </source>
</evidence>
<dbReference type="PROSITE" id="PS00108">
    <property type="entry name" value="PROTEIN_KINASE_ST"/>
    <property type="match status" value="1"/>
</dbReference>
<evidence type="ECO:0000256" key="2">
    <source>
        <dbReference type="ARBA" id="ARBA00012513"/>
    </source>
</evidence>
<dbReference type="PROSITE" id="PS50011">
    <property type="entry name" value="PROTEIN_KINASE_DOM"/>
    <property type="match status" value="1"/>
</dbReference>
<evidence type="ECO:0000256" key="9">
    <source>
        <dbReference type="ARBA" id="ARBA00047899"/>
    </source>
</evidence>
<comment type="cofactor">
    <cofactor evidence="1">
        <name>Mg(2+)</name>
        <dbReference type="ChEBI" id="CHEBI:18420"/>
    </cofactor>
</comment>
<feature type="compositionally biased region" description="Low complexity" evidence="11">
    <location>
        <begin position="848"/>
        <end position="862"/>
    </location>
</feature>
<feature type="region of interest" description="Disordered" evidence="11">
    <location>
        <begin position="405"/>
        <end position="538"/>
    </location>
</feature>
<dbReference type="FunFam" id="3.10.20.90:FF:000007">
    <property type="entry name" value="Serine/threonine-protein kinase WNK1 isoform 1"/>
    <property type="match status" value="1"/>
</dbReference>
<feature type="compositionally biased region" description="Polar residues" evidence="11">
    <location>
        <begin position="783"/>
        <end position="797"/>
    </location>
</feature>
<comment type="caution">
    <text evidence="13">The sequence shown here is derived from an EMBL/GenBank/DDBJ whole genome shotgun (WGS) entry which is preliminary data.</text>
</comment>
<dbReference type="Pfam" id="PF00069">
    <property type="entry name" value="Pkinase"/>
    <property type="match status" value="1"/>
</dbReference>
<feature type="compositionally biased region" description="Low complexity" evidence="11">
    <location>
        <begin position="466"/>
        <end position="485"/>
    </location>
</feature>
<keyword evidence="7 13" id="KW-0418">Kinase</keyword>
<feature type="non-terminal residue" evidence="13">
    <location>
        <position position="1"/>
    </location>
</feature>
<dbReference type="AlphaFoldDB" id="A0AAD3RF95"/>
<dbReference type="InterPro" id="IPR056865">
    <property type="entry name" value="CCTL2_WNK"/>
</dbReference>
<dbReference type="Pfam" id="PF24889">
    <property type="entry name" value="CCTL2_WNK"/>
    <property type="match status" value="1"/>
</dbReference>
<dbReference type="Gene3D" id="1.10.510.10">
    <property type="entry name" value="Transferase(Phosphotransferase) domain 1"/>
    <property type="match status" value="1"/>
</dbReference>
<dbReference type="EMBL" id="BRZM01000133">
    <property type="protein sequence ID" value="GLD68384.1"/>
    <property type="molecule type" value="Genomic_DNA"/>
</dbReference>
<dbReference type="SUPFAM" id="SSF56112">
    <property type="entry name" value="Protein kinase-like (PK-like)"/>
    <property type="match status" value="1"/>
</dbReference>
<feature type="compositionally biased region" description="Polar residues" evidence="11">
    <location>
        <begin position="727"/>
        <end position="754"/>
    </location>
</feature>
<dbReference type="InterPro" id="IPR050588">
    <property type="entry name" value="WNK_Ser-Thr_kinase"/>
</dbReference>
<keyword evidence="4" id="KW-0597">Phosphoprotein</keyword>
<organism evidence="13 14">
    <name type="scientific">Lates japonicus</name>
    <name type="common">Japanese lates</name>
    <dbReference type="NCBI Taxonomy" id="270547"/>
    <lineage>
        <taxon>Eukaryota</taxon>
        <taxon>Metazoa</taxon>
        <taxon>Chordata</taxon>
        <taxon>Craniata</taxon>
        <taxon>Vertebrata</taxon>
        <taxon>Euteleostomi</taxon>
        <taxon>Actinopterygii</taxon>
        <taxon>Neopterygii</taxon>
        <taxon>Teleostei</taxon>
        <taxon>Neoteleostei</taxon>
        <taxon>Acanthomorphata</taxon>
        <taxon>Carangaria</taxon>
        <taxon>Carangaria incertae sedis</taxon>
        <taxon>Centropomidae</taxon>
        <taxon>Lates</taxon>
    </lineage>
</organism>